<dbReference type="EMBL" id="CAJNOC010007319">
    <property type="protein sequence ID" value="CAF1096557.1"/>
    <property type="molecule type" value="Genomic_DNA"/>
</dbReference>
<dbReference type="GO" id="GO:0015074">
    <property type="term" value="P:DNA integration"/>
    <property type="evidence" value="ECO:0007669"/>
    <property type="project" value="InterPro"/>
</dbReference>
<dbReference type="InterPro" id="IPR036397">
    <property type="entry name" value="RNaseH_sf"/>
</dbReference>
<name>A0A814NRS5_9BILA</name>
<reference evidence="2" key="1">
    <citation type="submission" date="2021-02" db="EMBL/GenBank/DDBJ databases">
        <authorList>
            <person name="Nowell W R."/>
        </authorList>
    </citation>
    <scope>NUCLEOTIDE SEQUENCE</scope>
    <source>
        <strain evidence="2">Ploen Becks lab</strain>
    </source>
</reference>
<proteinExistence type="predicted"/>
<dbReference type="OrthoDB" id="95964at2759"/>
<dbReference type="PANTHER" id="PTHR37984">
    <property type="entry name" value="PROTEIN CBG26694"/>
    <property type="match status" value="1"/>
</dbReference>
<dbReference type="Gene3D" id="3.30.420.10">
    <property type="entry name" value="Ribonuclease H-like superfamily/Ribonuclease H"/>
    <property type="match status" value="1"/>
</dbReference>
<protein>
    <recommendedName>
        <fullName evidence="1">Integrase catalytic domain-containing protein</fullName>
    </recommendedName>
</protein>
<evidence type="ECO:0000313" key="2">
    <source>
        <dbReference type="EMBL" id="CAF1096557.1"/>
    </source>
</evidence>
<evidence type="ECO:0000259" key="1">
    <source>
        <dbReference type="PROSITE" id="PS50994"/>
    </source>
</evidence>
<feature type="non-terminal residue" evidence="2">
    <location>
        <position position="1"/>
    </location>
</feature>
<keyword evidence="3" id="KW-1185">Reference proteome</keyword>
<dbReference type="GO" id="GO:0003676">
    <property type="term" value="F:nucleic acid binding"/>
    <property type="evidence" value="ECO:0007669"/>
    <property type="project" value="InterPro"/>
</dbReference>
<dbReference type="PROSITE" id="PS50994">
    <property type="entry name" value="INTEGRASE"/>
    <property type="match status" value="1"/>
</dbReference>
<dbReference type="InterPro" id="IPR001584">
    <property type="entry name" value="Integrase_cat-core"/>
</dbReference>
<accession>A0A814NRS5</accession>
<feature type="domain" description="Integrase catalytic" evidence="1">
    <location>
        <begin position="1"/>
        <end position="72"/>
    </location>
</feature>
<gene>
    <name evidence="2" type="ORF">OXX778_LOCUS20937</name>
</gene>
<dbReference type="PANTHER" id="PTHR37984:SF15">
    <property type="entry name" value="INTEGRASE CATALYTIC DOMAIN-CONTAINING PROTEIN"/>
    <property type="match status" value="1"/>
</dbReference>
<dbReference type="SUPFAM" id="SSF53098">
    <property type="entry name" value="Ribonuclease H-like"/>
    <property type="match status" value="1"/>
</dbReference>
<organism evidence="2 3">
    <name type="scientific">Brachionus calyciflorus</name>
    <dbReference type="NCBI Taxonomy" id="104777"/>
    <lineage>
        <taxon>Eukaryota</taxon>
        <taxon>Metazoa</taxon>
        <taxon>Spiralia</taxon>
        <taxon>Gnathifera</taxon>
        <taxon>Rotifera</taxon>
        <taxon>Eurotatoria</taxon>
        <taxon>Monogononta</taxon>
        <taxon>Pseudotrocha</taxon>
        <taxon>Ploima</taxon>
        <taxon>Brachionidae</taxon>
        <taxon>Brachionus</taxon>
    </lineage>
</organism>
<evidence type="ECO:0000313" key="3">
    <source>
        <dbReference type="Proteomes" id="UP000663879"/>
    </source>
</evidence>
<dbReference type="InterPro" id="IPR050951">
    <property type="entry name" value="Retrovirus_Pol_polyprotein"/>
</dbReference>
<dbReference type="AlphaFoldDB" id="A0A814NRS5"/>
<dbReference type="InterPro" id="IPR012337">
    <property type="entry name" value="RNaseH-like_sf"/>
</dbReference>
<comment type="caution">
    <text evidence="2">The sequence shown here is derived from an EMBL/GenBank/DDBJ whole genome shotgun (WGS) entry which is preliminary data.</text>
</comment>
<dbReference type="Proteomes" id="UP000663879">
    <property type="component" value="Unassembled WGS sequence"/>
</dbReference>
<sequence>EIVQILWRYISLFEPPKIVLSDQGTDFNNKLVDGLIKWVSAEHKITSANNPGTNGLTERFNQTLIESLRKHA</sequence>